<organism evidence="1 2">
    <name type="scientific">Bombilactobacillus folatiphilus</name>
    <dbReference type="NCBI Taxonomy" id="2923362"/>
    <lineage>
        <taxon>Bacteria</taxon>
        <taxon>Bacillati</taxon>
        <taxon>Bacillota</taxon>
        <taxon>Bacilli</taxon>
        <taxon>Lactobacillales</taxon>
        <taxon>Lactobacillaceae</taxon>
        <taxon>Bombilactobacillus</taxon>
    </lineage>
</organism>
<protein>
    <submittedName>
        <fullName evidence="1">Uncharacterized protein</fullName>
    </submittedName>
</protein>
<keyword evidence="2" id="KW-1185">Reference proteome</keyword>
<gene>
    <name evidence="1" type="ORF">MOO45_07395</name>
</gene>
<proteinExistence type="predicted"/>
<evidence type="ECO:0000313" key="2">
    <source>
        <dbReference type="Proteomes" id="UP000831495"/>
    </source>
</evidence>
<dbReference type="EMBL" id="CP093366">
    <property type="protein sequence ID" value="UQS82006.1"/>
    <property type="molecule type" value="Genomic_DNA"/>
</dbReference>
<accession>A0ABY4P912</accession>
<evidence type="ECO:0000313" key="1">
    <source>
        <dbReference type="EMBL" id="UQS82006.1"/>
    </source>
</evidence>
<reference evidence="1" key="1">
    <citation type="journal article" date="2022" name="Int. J. Syst. Evol. Microbiol.">
        <title>Apilactobacillus apisilvae sp. nov., Nicolia spurrieriana gen. nov. sp. nov., Bombilactobacillus folatiphilus sp. nov. and Bombilactobacillus thymidiniphilus sp. nov., four new lactic acid bacterial isolates from stingless bees Tetragonula carbonaria and Austroplebeia australis.</title>
        <authorList>
            <person name="Oliphant S.A."/>
            <person name="Watson-Haigh N.S."/>
            <person name="Sumby K.M."/>
            <person name="Gardner J."/>
            <person name="Groom S."/>
            <person name="Jiranek V."/>
        </authorList>
    </citation>
    <scope>NUCLEOTIDE SEQUENCE</scope>
    <source>
        <strain evidence="1">SG4_D2</strain>
    </source>
</reference>
<name>A0ABY4P912_9LACO</name>
<dbReference type="Proteomes" id="UP000831495">
    <property type="component" value="Chromosome"/>
</dbReference>
<dbReference type="RefSeq" id="WP_249514274.1">
    <property type="nucleotide sequence ID" value="NZ_CP093366.1"/>
</dbReference>
<sequence length="101" mass="11298">MIDDGFNSPEYTQEEQTVPRGIYVYSKLLASLPLGNNLTCDFITSAVNDFYYYKYSMLHDSQTSFALSEAYEVSPLNAGMNGLTSLWEVGGGCKFYGKSFQ</sequence>